<proteinExistence type="predicted"/>
<dbReference type="PANTHER" id="PTHR33559">
    <property type="entry name" value="PROTEASOME ASSEMBLY CHAPERONE 4"/>
    <property type="match status" value="1"/>
</dbReference>
<accession>A0A1B6C271</accession>
<reference evidence="1" key="1">
    <citation type="submission" date="2015-12" db="EMBL/GenBank/DDBJ databases">
        <title>De novo transcriptome assembly of four potential Pierce s Disease insect vectors from Arizona vineyards.</title>
        <authorList>
            <person name="Tassone E.E."/>
        </authorList>
    </citation>
    <scope>NUCLEOTIDE SEQUENCE</scope>
</reference>
<sequence length="126" mass="14055">MDLHNKSASVEPAECNITKHEFLINAHDISFKGVVLKMKKSIFLWIGESEDPAFSNLSFAALSMYEKSPIHTTIIDSGNEASCNTLAKQLSNKLKKPVWVSVNVDVKVLDLLESINNEINAHPEQF</sequence>
<gene>
    <name evidence="1" type="ORF">g.8140</name>
</gene>
<dbReference type="PANTHER" id="PTHR33559:SF1">
    <property type="entry name" value="PROTEASOME ASSEMBLY CHAPERONE 4"/>
    <property type="match status" value="1"/>
</dbReference>
<protein>
    <submittedName>
        <fullName evidence="1">Uncharacterized protein</fullName>
    </submittedName>
</protein>
<dbReference type="GO" id="GO:0043248">
    <property type="term" value="P:proteasome assembly"/>
    <property type="evidence" value="ECO:0007669"/>
    <property type="project" value="InterPro"/>
</dbReference>
<evidence type="ECO:0000313" key="1">
    <source>
        <dbReference type="EMBL" id="JAS07611.1"/>
    </source>
</evidence>
<name>A0A1B6C271_9HEMI</name>
<dbReference type="AlphaFoldDB" id="A0A1B6C271"/>
<dbReference type="Pfam" id="PF16093">
    <property type="entry name" value="PAC4"/>
    <property type="match status" value="1"/>
</dbReference>
<organism evidence="1">
    <name type="scientific">Clastoptera arizonana</name>
    <name type="common">Arizona spittle bug</name>
    <dbReference type="NCBI Taxonomy" id="38151"/>
    <lineage>
        <taxon>Eukaryota</taxon>
        <taxon>Metazoa</taxon>
        <taxon>Ecdysozoa</taxon>
        <taxon>Arthropoda</taxon>
        <taxon>Hexapoda</taxon>
        <taxon>Insecta</taxon>
        <taxon>Pterygota</taxon>
        <taxon>Neoptera</taxon>
        <taxon>Paraneoptera</taxon>
        <taxon>Hemiptera</taxon>
        <taxon>Auchenorrhyncha</taxon>
        <taxon>Cercopoidea</taxon>
        <taxon>Clastopteridae</taxon>
        <taxon>Clastoptera</taxon>
    </lineage>
</organism>
<dbReference type="InterPro" id="IPR032157">
    <property type="entry name" value="PAC4"/>
</dbReference>
<dbReference type="EMBL" id="GEDC01029687">
    <property type="protein sequence ID" value="JAS07611.1"/>
    <property type="molecule type" value="Transcribed_RNA"/>
</dbReference>